<keyword evidence="5" id="KW-0325">Glycoprotein</keyword>
<comment type="subunit">
    <text evidence="2">Homodimer.</text>
</comment>
<evidence type="ECO:0000256" key="7">
    <source>
        <dbReference type="PROSITE-ProRule" id="PRU10055"/>
    </source>
</evidence>
<dbReference type="PANTHER" id="PTHR10353">
    <property type="entry name" value="GLYCOSYL HYDROLASE"/>
    <property type="match status" value="1"/>
</dbReference>
<keyword evidence="10" id="KW-0732">Signal</keyword>
<evidence type="ECO:0000256" key="6">
    <source>
        <dbReference type="ARBA" id="ARBA00023295"/>
    </source>
</evidence>
<evidence type="ECO:0000256" key="5">
    <source>
        <dbReference type="ARBA" id="ARBA00023180"/>
    </source>
</evidence>
<keyword evidence="6" id="KW-0326">Glycosidase</keyword>
<evidence type="ECO:0000256" key="4">
    <source>
        <dbReference type="ARBA" id="ARBA00022801"/>
    </source>
</evidence>
<evidence type="ECO:0000256" key="1">
    <source>
        <dbReference type="ARBA" id="ARBA00010838"/>
    </source>
</evidence>
<feature type="chain" id="PRO_5040347054" description="beta-glucosidase" evidence="10">
    <location>
        <begin position="22"/>
        <end position="557"/>
    </location>
</feature>
<evidence type="ECO:0000313" key="11">
    <source>
        <dbReference type="EMBL" id="CAH1162763.1"/>
    </source>
</evidence>
<dbReference type="FunFam" id="3.20.20.80:FF:000013">
    <property type="entry name" value="lactase-phlorizin hydrolase"/>
    <property type="match status" value="1"/>
</dbReference>
<dbReference type="PROSITE" id="PS00572">
    <property type="entry name" value="GLYCOSYL_HYDROL_F1_1"/>
    <property type="match status" value="1"/>
</dbReference>
<protein>
    <recommendedName>
        <fullName evidence="3">beta-glucosidase</fullName>
        <ecNumber evidence="3">3.2.1.21</ecNumber>
    </recommendedName>
</protein>
<dbReference type="InterPro" id="IPR018120">
    <property type="entry name" value="Glyco_hydro_1_AS"/>
</dbReference>
<feature type="compositionally biased region" description="Basic and acidic residues" evidence="9">
    <location>
        <begin position="20"/>
        <end position="30"/>
    </location>
</feature>
<feature type="active site" description="Nucleophile" evidence="7">
    <location>
        <position position="455"/>
    </location>
</feature>
<gene>
    <name evidence="11" type="ORF">PHAECO_LOCUS8831</name>
</gene>
<reference evidence="11" key="2">
    <citation type="submission" date="2022-10" db="EMBL/GenBank/DDBJ databases">
        <authorList>
            <consortium name="ENA_rothamsted_submissions"/>
            <consortium name="culmorum"/>
            <person name="King R."/>
        </authorList>
    </citation>
    <scope>NUCLEOTIDE SEQUENCE</scope>
</reference>
<name>A0A9P0GSW9_PHACE</name>
<feature type="signal peptide" evidence="10">
    <location>
        <begin position="1"/>
        <end position="21"/>
    </location>
</feature>
<dbReference type="PANTHER" id="PTHR10353:SF36">
    <property type="entry name" value="LP05116P"/>
    <property type="match status" value="1"/>
</dbReference>
<keyword evidence="12" id="KW-1185">Reference proteome</keyword>
<dbReference type="Proteomes" id="UP001153737">
    <property type="component" value="Chromosome 4"/>
</dbReference>
<comment type="similarity">
    <text evidence="1 8">Belongs to the glycosyl hydrolase 1 family.</text>
</comment>
<dbReference type="OrthoDB" id="6666096at2759"/>
<dbReference type="EMBL" id="OU896710">
    <property type="protein sequence ID" value="CAH1162763.1"/>
    <property type="molecule type" value="Genomic_DNA"/>
</dbReference>
<evidence type="ECO:0000256" key="9">
    <source>
        <dbReference type="SAM" id="MobiDB-lite"/>
    </source>
</evidence>
<dbReference type="EC" id="3.2.1.21" evidence="3"/>
<feature type="compositionally biased region" description="Basic residues" evidence="9">
    <location>
        <begin position="60"/>
        <end position="75"/>
    </location>
</feature>
<feature type="region of interest" description="Disordered" evidence="9">
    <location>
        <begin position="20"/>
        <end position="79"/>
    </location>
</feature>
<reference evidence="11" key="1">
    <citation type="submission" date="2022-01" db="EMBL/GenBank/DDBJ databases">
        <authorList>
            <person name="King R."/>
        </authorList>
    </citation>
    <scope>NUCLEOTIDE SEQUENCE</scope>
</reference>
<dbReference type="SUPFAM" id="SSF51445">
    <property type="entry name" value="(Trans)glycosidases"/>
    <property type="match status" value="1"/>
</dbReference>
<sequence length="557" mass="63888">MKLSNFLGFVVIVLLSECSRGDPQHPDRSDATSNSDESSDDLTNFLDTDEDFDDFESSNLRHHPRHPKKPHRHPKKDPYHPYMLRNFPDGFLIGAATAAYQIEGAWNVDGKGISIWDNFTHSHPDRIKDHTNGDVACDSYHKYKEDIKLVADMGMTHYRFSISWPRLFPTGFESVPNLKGIAYYKKVVAECLRRKVMPVVTIYHWDMPQPLEDRGGFMNADLVPYFVKFARAVIAALPEVRYWMTINEPKLICTRGYGEGAQAPGVANTGYGEYQCAYVVAKCHAATYRMYKQEFPHYTAPMSIVIDGEWNEPATNSTRDIEAAERRNQFEYGLYANPIFNGNWPQVVIDRVAQASAAENLTRSRLPAFTQEEIDNINGTWDFMGFNTYWTHLVSDTVEGAYPVPSYQNDIRAIISNDPDWNVAPNGNTIVAWGARKMMKWIKDNYNNPPIFISENGVGDTGSSLKDYDRILFYHDYMSATLDAIHYDGVNVIAYTAWSLLDNFEWLLGYTSHYGSYYIDFNDPHRRRVPKTSARFLKDVCTYKALPRREDLIQYSN</sequence>
<dbReference type="InterPro" id="IPR017853">
    <property type="entry name" value="GH"/>
</dbReference>
<keyword evidence="4" id="KW-0378">Hydrolase</keyword>
<dbReference type="Pfam" id="PF00232">
    <property type="entry name" value="Glyco_hydro_1"/>
    <property type="match status" value="1"/>
</dbReference>
<evidence type="ECO:0000256" key="10">
    <source>
        <dbReference type="SAM" id="SignalP"/>
    </source>
</evidence>
<dbReference type="PRINTS" id="PR00131">
    <property type="entry name" value="GLHYDRLASE1"/>
</dbReference>
<evidence type="ECO:0000256" key="2">
    <source>
        <dbReference type="ARBA" id="ARBA00011738"/>
    </source>
</evidence>
<accession>A0A9P0GSW9</accession>
<dbReference type="GO" id="GO:0005975">
    <property type="term" value="P:carbohydrate metabolic process"/>
    <property type="evidence" value="ECO:0007669"/>
    <property type="project" value="InterPro"/>
</dbReference>
<organism evidence="11 12">
    <name type="scientific">Phaedon cochleariae</name>
    <name type="common">Mustard beetle</name>
    <dbReference type="NCBI Taxonomy" id="80249"/>
    <lineage>
        <taxon>Eukaryota</taxon>
        <taxon>Metazoa</taxon>
        <taxon>Ecdysozoa</taxon>
        <taxon>Arthropoda</taxon>
        <taxon>Hexapoda</taxon>
        <taxon>Insecta</taxon>
        <taxon>Pterygota</taxon>
        <taxon>Neoptera</taxon>
        <taxon>Endopterygota</taxon>
        <taxon>Coleoptera</taxon>
        <taxon>Polyphaga</taxon>
        <taxon>Cucujiformia</taxon>
        <taxon>Chrysomeloidea</taxon>
        <taxon>Chrysomelidae</taxon>
        <taxon>Chrysomelinae</taxon>
        <taxon>Chrysomelini</taxon>
        <taxon>Phaedon</taxon>
    </lineage>
</organism>
<feature type="compositionally biased region" description="Acidic residues" evidence="9">
    <location>
        <begin position="47"/>
        <end position="56"/>
    </location>
</feature>
<proteinExistence type="inferred from homology"/>
<evidence type="ECO:0000313" key="12">
    <source>
        <dbReference type="Proteomes" id="UP001153737"/>
    </source>
</evidence>
<dbReference type="GO" id="GO:0008422">
    <property type="term" value="F:beta-glucosidase activity"/>
    <property type="evidence" value="ECO:0007669"/>
    <property type="project" value="TreeGrafter"/>
</dbReference>
<evidence type="ECO:0000256" key="8">
    <source>
        <dbReference type="RuleBase" id="RU003690"/>
    </source>
</evidence>
<dbReference type="AlphaFoldDB" id="A0A9P0GSW9"/>
<dbReference type="Gene3D" id="3.20.20.80">
    <property type="entry name" value="Glycosidases"/>
    <property type="match status" value="1"/>
</dbReference>
<evidence type="ECO:0000256" key="3">
    <source>
        <dbReference type="ARBA" id="ARBA00012744"/>
    </source>
</evidence>
<dbReference type="InterPro" id="IPR001360">
    <property type="entry name" value="Glyco_hydro_1"/>
</dbReference>